<name>A0ABZ1PCE6_9ACTN</name>
<evidence type="ECO:0000313" key="3">
    <source>
        <dbReference type="Proteomes" id="UP001346877"/>
    </source>
</evidence>
<dbReference type="Pfam" id="PF13569">
    <property type="entry name" value="DUF4132"/>
    <property type="match status" value="1"/>
</dbReference>
<dbReference type="EMBL" id="CP107941">
    <property type="protein sequence ID" value="WUI81769.1"/>
    <property type="molecule type" value="Genomic_DNA"/>
</dbReference>
<dbReference type="RefSeq" id="WP_328369079.1">
    <property type="nucleotide sequence ID" value="NZ_CP107936.1"/>
</dbReference>
<reference evidence="2 3" key="1">
    <citation type="submission" date="2022-10" db="EMBL/GenBank/DDBJ databases">
        <title>The complete genomes of actinobacterial strains from the NBC collection.</title>
        <authorList>
            <person name="Joergensen T.S."/>
            <person name="Alvarez Arevalo M."/>
            <person name="Sterndorff E.B."/>
            <person name="Faurdal D."/>
            <person name="Vuksanovic O."/>
            <person name="Mourched A.-S."/>
            <person name="Charusanti P."/>
            <person name="Shaw S."/>
            <person name="Blin K."/>
            <person name="Weber T."/>
        </authorList>
    </citation>
    <scope>NUCLEOTIDE SEQUENCE [LARGE SCALE GENOMIC DNA]</scope>
    <source>
        <strain evidence="2 3">NBC_00396</strain>
    </source>
</reference>
<dbReference type="InterPro" id="IPR025406">
    <property type="entry name" value="DUF4132"/>
</dbReference>
<accession>A0ABZ1PCE6</accession>
<feature type="domain" description="DUF4132" evidence="1">
    <location>
        <begin position="744"/>
        <end position="920"/>
    </location>
</feature>
<protein>
    <submittedName>
        <fullName evidence="2">DUF4132 domain-containing protein</fullName>
    </submittedName>
</protein>
<sequence length="982" mass="107864">MRRFVMPDEDAWHMPKDWSGRVHPRRGGRWRPAIADPAGAEQRLRDLLATDKAAKQRASVLGRNAVFDTALLAAGERHLRTLDDDPIAAAVAALLLVYRNVPADGQGLVDGWVARAGLLFAVRAVVAANQICHTGELWTRASEGDTYEQGWRGDDLGATYAVARAVRRHLAVASDRDYREAESVLAGHRSFPAGRILASYLMPTRQDWVDEDCAAAAAWFDEPGREEWIQADHRTMSGILLLAASRTEHLEQLRGAIRSTLLGFEEPGDALTVLDGVGPAAVTFLAGEFYLELLYLHEWSGLNQPTRLNPDAARFVAGTPSDDAMRILVRDHLDEKPWRPGNLLKSGVLTRYPLRVLRVLAERDDAVSRDLFGAMVLTEPRWIPHLAEPGRARAEEIVANRGAGLGAGWATMLDQQDYYRGIDGADNVRRAVAALAAIPTEEAFGLVVDRVERQYFRPALLAAAKRDPQLALRALLTRATEPLVIELLRDHVLAYPQSLAALDDDGRARVHAIAGLPSPGPRGVVPPVLAGVLPQEPDLPEWLIPAKLAEVTVRDTGETLAAEAVHRLCVLLALSTITEPRPELIAARDICEPRQLGAFAWAVLEQWRAAEYSPKSGIALVSIAALGDDTTVADLVAVLPQWSSASARIRAAMDVLAAIGTDFALTQLHRLSRRASTAGLREHASQRLAGTAAARGLSPEQLADRIVPDLGLDADGRTILDYGPRRFTVDLDEQLQPWIAASDGRRLSRLPRPAATDDPVVAPAAYARFADLKKEVKQIGGDRIRAIEDAMVTGRRWSAAEFRALFLDHPLMWQLTHRLVWAASGERGTVSFRVAEDRTFADLHDQAWQLDDTASVAVPHPWHLGDDRAAWSEIFADYAIIQPFPQLGRELATPGEVDLATFAGMKVDARKLFVLTSKGWRFGDDHTSVLRDWPQTVEITYTPRYNWHDPDQPKTLTGVRGCDGLGPVAFCEVVRDLGYLTS</sequence>
<keyword evidence="3" id="KW-1185">Reference proteome</keyword>
<organism evidence="2 3">
    <name type="scientific">Micromonospora zamorensis</name>
    <dbReference type="NCBI Taxonomy" id="709883"/>
    <lineage>
        <taxon>Bacteria</taxon>
        <taxon>Bacillati</taxon>
        <taxon>Actinomycetota</taxon>
        <taxon>Actinomycetes</taxon>
        <taxon>Micromonosporales</taxon>
        <taxon>Micromonosporaceae</taxon>
        <taxon>Micromonospora</taxon>
    </lineage>
</organism>
<proteinExistence type="predicted"/>
<gene>
    <name evidence="2" type="ORF">OG375_28425</name>
</gene>
<dbReference type="Proteomes" id="UP001346877">
    <property type="component" value="Chromosome"/>
</dbReference>
<evidence type="ECO:0000313" key="2">
    <source>
        <dbReference type="EMBL" id="WUI81769.1"/>
    </source>
</evidence>
<evidence type="ECO:0000259" key="1">
    <source>
        <dbReference type="Pfam" id="PF13569"/>
    </source>
</evidence>